<dbReference type="GO" id="GO:0004222">
    <property type="term" value="F:metalloendopeptidase activity"/>
    <property type="evidence" value="ECO:0007669"/>
    <property type="project" value="InterPro"/>
</dbReference>
<dbReference type="PANTHER" id="PTHR11804">
    <property type="entry name" value="PROTEASE M3 THIMET OLIGOPEPTIDASE-RELATED"/>
    <property type="match status" value="1"/>
</dbReference>
<dbReference type="EMBL" id="UINC01102870">
    <property type="protein sequence ID" value="SVC64819.1"/>
    <property type="molecule type" value="Genomic_DNA"/>
</dbReference>
<gene>
    <name evidence="2" type="ORF">METZ01_LOCUS317673</name>
</gene>
<dbReference type="AlphaFoldDB" id="A0A382NUI1"/>
<dbReference type="GO" id="GO:0006518">
    <property type="term" value="P:peptide metabolic process"/>
    <property type="evidence" value="ECO:0007669"/>
    <property type="project" value="TreeGrafter"/>
</dbReference>
<protein>
    <recommendedName>
        <fullName evidence="1">Oligopeptidase A N-terminal domain-containing protein</fullName>
    </recommendedName>
</protein>
<organism evidence="2">
    <name type="scientific">marine metagenome</name>
    <dbReference type="NCBI Taxonomy" id="408172"/>
    <lineage>
        <taxon>unclassified sequences</taxon>
        <taxon>metagenomes</taxon>
        <taxon>ecological metagenomes</taxon>
    </lineage>
</organism>
<dbReference type="InterPro" id="IPR045666">
    <property type="entry name" value="OpdA_N"/>
</dbReference>
<accession>A0A382NUI1</accession>
<dbReference type="InterPro" id="IPR045090">
    <property type="entry name" value="Pept_M3A_M3B"/>
</dbReference>
<name>A0A382NUI1_9ZZZZ</name>
<sequence>MSARNPLLQQKGLPRFREICAHHVEPALDEVLASSQHEIDRLEKKADVADWAGFAAPLQEVDERLQRFWSPVSHLNAVRDAPDLRRVYQDGLEKLTAYHASLGQNRALYEGYQRIGQSEAFASLDAAKQRVISNALRDFRLSGVALEGPARDRFRAITTELAALSNTFEQNGLDAT</sequence>
<evidence type="ECO:0000259" key="1">
    <source>
        <dbReference type="Pfam" id="PF19310"/>
    </source>
</evidence>
<proteinExistence type="predicted"/>
<dbReference type="Pfam" id="PF19310">
    <property type="entry name" value="TOP_N"/>
    <property type="match status" value="1"/>
</dbReference>
<dbReference type="PANTHER" id="PTHR11804:SF84">
    <property type="entry name" value="SACCHAROLYSIN"/>
    <property type="match status" value="1"/>
</dbReference>
<feature type="non-terminal residue" evidence="2">
    <location>
        <position position="176"/>
    </location>
</feature>
<reference evidence="2" key="1">
    <citation type="submission" date="2018-05" db="EMBL/GenBank/DDBJ databases">
        <authorList>
            <person name="Lanie J.A."/>
            <person name="Ng W.-L."/>
            <person name="Kazmierczak K.M."/>
            <person name="Andrzejewski T.M."/>
            <person name="Davidsen T.M."/>
            <person name="Wayne K.J."/>
            <person name="Tettelin H."/>
            <person name="Glass J.I."/>
            <person name="Rusch D."/>
            <person name="Podicherti R."/>
            <person name="Tsui H.-C.T."/>
            <person name="Winkler M.E."/>
        </authorList>
    </citation>
    <scope>NUCLEOTIDE SEQUENCE</scope>
</reference>
<dbReference type="GO" id="GO:0006508">
    <property type="term" value="P:proteolysis"/>
    <property type="evidence" value="ECO:0007669"/>
    <property type="project" value="InterPro"/>
</dbReference>
<dbReference type="SUPFAM" id="SSF55486">
    <property type="entry name" value="Metalloproteases ('zincins'), catalytic domain"/>
    <property type="match status" value="1"/>
</dbReference>
<feature type="domain" description="Oligopeptidase A N-terminal" evidence="1">
    <location>
        <begin position="29"/>
        <end position="151"/>
    </location>
</feature>
<evidence type="ECO:0000313" key="2">
    <source>
        <dbReference type="EMBL" id="SVC64819.1"/>
    </source>
</evidence>
<dbReference type="Gene3D" id="1.10.1370.40">
    <property type="match status" value="1"/>
</dbReference>